<dbReference type="InterPro" id="IPR029021">
    <property type="entry name" value="Prot-tyrosine_phosphatase-like"/>
</dbReference>
<reference evidence="2" key="1">
    <citation type="submission" date="2020-10" db="EMBL/GenBank/DDBJ databases">
        <authorList>
            <person name="Gilroy R."/>
        </authorList>
    </citation>
    <scope>NUCLEOTIDE SEQUENCE</scope>
    <source>
        <strain evidence="2">ChiHjej12B11-29160</strain>
    </source>
</reference>
<evidence type="ECO:0000259" key="1">
    <source>
        <dbReference type="PROSITE" id="PS50056"/>
    </source>
</evidence>
<dbReference type="InterPro" id="IPR026893">
    <property type="entry name" value="Tyr/Ser_Pase_IphP-type"/>
</dbReference>
<gene>
    <name evidence="2" type="ORF">IAD17_06700</name>
</gene>
<dbReference type="PROSITE" id="PS00383">
    <property type="entry name" value="TYR_PHOSPHATASE_1"/>
    <property type="match status" value="1"/>
</dbReference>
<dbReference type="SUPFAM" id="SSF52799">
    <property type="entry name" value="(Phosphotyrosine protein) phosphatases II"/>
    <property type="match status" value="1"/>
</dbReference>
<accession>A0A9D1L4H1</accession>
<evidence type="ECO:0000313" key="2">
    <source>
        <dbReference type="EMBL" id="HIU24594.1"/>
    </source>
</evidence>
<dbReference type="PROSITE" id="PS50056">
    <property type="entry name" value="TYR_PHOSPHATASE_2"/>
    <property type="match status" value="1"/>
</dbReference>
<organism evidence="2 3">
    <name type="scientific">Candidatus Coprovicinus avistercoris</name>
    <dbReference type="NCBI Taxonomy" id="2840754"/>
    <lineage>
        <taxon>Bacteria</taxon>
        <taxon>Bacillati</taxon>
        <taxon>Actinomycetota</taxon>
        <taxon>Coriobacteriia</taxon>
        <taxon>Coriobacteriales</taxon>
        <taxon>Coriobacteriaceae</taxon>
        <taxon>Coriobacteriaceae incertae sedis</taxon>
        <taxon>Candidatus Coprovicinus</taxon>
    </lineage>
</organism>
<dbReference type="InterPro" id="IPR000387">
    <property type="entry name" value="Tyr_Pase_dom"/>
</dbReference>
<dbReference type="GO" id="GO:0004721">
    <property type="term" value="F:phosphoprotein phosphatase activity"/>
    <property type="evidence" value="ECO:0007669"/>
    <property type="project" value="InterPro"/>
</dbReference>
<evidence type="ECO:0000313" key="3">
    <source>
        <dbReference type="Proteomes" id="UP000824078"/>
    </source>
</evidence>
<dbReference type="EMBL" id="DVMQ01000018">
    <property type="protein sequence ID" value="HIU24594.1"/>
    <property type="molecule type" value="Genomic_DNA"/>
</dbReference>
<dbReference type="AlphaFoldDB" id="A0A9D1L4H1"/>
<dbReference type="Proteomes" id="UP000824078">
    <property type="component" value="Unassembled WGS sequence"/>
</dbReference>
<protein>
    <submittedName>
        <fullName evidence="2">Tyrosine-protein phosphatase</fullName>
    </submittedName>
</protein>
<dbReference type="InterPro" id="IPR016130">
    <property type="entry name" value="Tyr_Pase_AS"/>
</dbReference>
<reference evidence="2" key="2">
    <citation type="journal article" date="2021" name="PeerJ">
        <title>Extensive microbial diversity within the chicken gut microbiome revealed by metagenomics and culture.</title>
        <authorList>
            <person name="Gilroy R."/>
            <person name="Ravi A."/>
            <person name="Getino M."/>
            <person name="Pursley I."/>
            <person name="Horton D.L."/>
            <person name="Alikhan N.F."/>
            <person name="Baker D."/>
            <person name="Gharbi K."/>
            <person name="Hall N."/>
            <person name="Watson M."/>
            <person name="Adriaenssens E.M."/>
            <person name="Foster-Nyarko E."/>
            <person name="Jarju S."/>
            <person name="Secka A."/>
            <person name="Antonio M."/>
            <person name="Oren A."/>
            <person name="Chaudhuri R.R."/>
            <person name="La Ragione R."/>
            <person name="Hildebrand F."/>
            <person name="Pallen M.J."/>
        </authorList>
    </citation>
    <scope>NUCLEOTIDE SEQUENCE</scope>
    <source>
        <strain evidence="2">ChiHjej12B11-29160</strain>
    </source>
</reference>
<proteinExistence type="predicted"/>
<sequence length="292" mass="32069">MPASAQTAPEVFLQRARELVEADPGRVSGFDVSFNMRDLGGHATVDGRRVKHGLLFRSGELARADHNEMLVISCIGLKYVVDLRTKAEAAAAPDPRLPGVTSVRISGYLDRNGKEVDLSPGRAWRLILKPRHRCSSTTRNPEASWEASMVAGVYASLAFDNVAFRELFTLLEDDDVPLLFHCSAGKDRSGVAAMLILLALGVSPKDVVSDFALSNAYRASNIMGALQSHPLLARLPLGNFILCANEGVIEECGHRMIREIVHAYGTLERFFEAEYGLTAERLSALRDRYLED</sequence>
<feature type="domain" description="Tyrosine specific protein phosphatases" evidence="1">
    <location>
        <begin position="162"/>
        <end position="208"/>
    </location>
</feature>
<comment type="caution">
    <text evidence="2">The sequence shown here is derived from an EMBL/GenBank/DDBJ whole genome shotgun (WGS) entry which is preliminary data.</text>
</comment>
<name>A0A9D1L4H1_9ACTN</name>
<dbReference type="Pfam" id="PF13350">
    <property type="entry name" value="Y_phosphatase3"/>
    <property type="match status" value="1"/>
</dbReference>
<dbReference type="Gene3D" id="3.90.190.10">
    <property type="entry name" value="Protein tyrosine phosphatase superfamily"/>
    <property type="match status" value="1"/>
</dbReference>